<sequence>MARLAEKRPARPGPVRPGDAGRNAASARARRYVLALQPLIETIARETGRTAQGIASEMTRRDIGKPRGGTIWTPADVRRLLRRLGSDVAR</sequence>
<dbReference type="Proteomes" id="UP001223420">
    <property type="component" value="Unassembled WGS sequence"/>
</dbReference>
<gene>
    <name evidence="2" type="ORF">QO001_002781</name>
</gene>
<accession>A0AAJ1WW34</accession>
<evidence type="ECO:0000256" key="1">
    <source>
        <dbReference type="SAM" id="MobiDB-lite"/>
    </source>
</evidence>
<evidence type="ECO:0000313" key="2">
    <source>
        <dbReference type="EMBL" id="MDQ0543852.1"/>
    </source>
</evidence>
<evidence type="ECO:0000313" key="3">
    <source>
        <dbReference type="Proteomes" id="UP001223420"/>
    </source>
</evidence>
<reference evidence="2" key="1">
    <citation type="submission" date="2023-07" db="EMBL/GenBank/DDBJ databases">
        <title>Genomic Encyclopedia of Type Strains, Phase IV (KMG-IV): sequencing the most valuable type-strain genomes for metagenomic binning, comparative biology and taxonomic classification.</title>
        <authorList>
            <person name="Goeker M."/>
        </authorList>
    </citation>
    <scope>NUCLEOTIDE SEQUENCE</scope>
    <source>
        <strain evidence="2">DSM 19569</strain>
    </source>
</reference>
<name>A0AAJ1WW34_9HYPH</name>
<dbReference type="AlphaFoldDB" id="A0AAJ1WW34"/>
<proteinExistence type="predicted"/>
<feature type="region of interest" description="Disordered" evidence="1">
    <location>
        <begin position="1"/>
        <end position="27"/>
    </location>
</feature>
<organism evidence="2 3">
    <name type="scientific">Methylobacterium brachiatum</name>
    <dbReference type="NCBI Taxonomy" id="269660"/>
    <lineage>
        <taxon>Bacteria</taxon>
        <taxon>Pseudomonadati</taxon>
        <taxon>Pseudomonadota</taxon>
        <taxon>Alphaproteobacteria</taxon>
        <taxon>Hyphomicrobiales</taxon>
        <taxon>Methylobacteriaceae</taxon>
        <taxon>Methylobacterium</taxon>
    </lineage>
</organism>
<protein>
    <submittedName>
        <fullName evidence="2">Uncharacterized protein</fullName>
    </submittedName>
</protein>
<feature type="region of interest" description="Disordered" evidence="1">
    <location>
        <begin position="51"/>
        <end position="70"/>
    </location>
</feature>
<dbReference type="EMBL" id="JAUSWL010000004">
    <property type="protein sequence ID" value="MDQ0543852.1"/>
    <property type="molecule type" value="Genomic_DNA"/>
</dbReference>
<dbReference type="RefSeq" id="WP_122161543.1">
    <property type="nucleotide sequence ID" value="NZ_CP033231.1"/>
</dbReference>
<comment type="caution">
    <text evidence="2">The sequence shown here is derived from an EMBL/GenBank/DDBJ whole genome shotgun (WGS) entry which is preliminary data.</text>
</comment>